<evidence type="ECO:0000256" key="1">
    <source>
        <dbReference type="SAM" id="SignalP"/>
    </source>
</evidence>
<keyword evidence="1" id="KW-0732">Signal</keyword>
<feature type="chain" id="PRO_5011442360" evidence="1">
    <location>
        <begin position="22"/>
        <end position="82"/>
    </location>
</feature>
<gene>
    <name evidence="2" type="ORF">SAMN05444714_2607</name>
</gene>
<dbReference type="AlphaFoldDB" id="A0A1I6MXE7"/>
<evidence type="ECO:0000313" key="3">
    <source>
        <dbReference type="Proteomes" id="UP000198926"/>
    </source>
</evidence>
<organism evidence="2 3">
    <name type="scientific">Yoonia litorea</name>
    <dbReference type="NCBI Taxonomy" id="1123755"/>
    <lineage>
        <taxon>Bacteria</taxon>
        <taxon>Pseudomonadati</taxon>
        <taxon>Pseudomonadota</taxon>
        <taxon>Alphaproteobacteria</taxon>
        <taxon>Rhodobacterales</taxon>
        <taxon>Paracoccaceae</taxon>
        <taxon>Yoonia</taxon>
    </lineage>
</organism>
<protein>
    <submittedName>
        <fullName evidence="2">Uncharacterized protein</fullName>
    </submittedName>
</protein>
<reference evidence="2 3" key="1">
    <citation type="submission" date="2016-10" db="EMBL/GenBank/DDBJ databases">
        <authorList>
            <person name="de Groot N.N."/>
        </authorList>
    </citation>
    <scope>NUCLEOTIDE SEQUENCE [LARGE SCALE GENOMIC DNA]</scope>
    <source>
        <strain evidence="2 3">DSM 29433</strain>
    </source>
</reference>
<dbReference type="RefSeq" id="WP_131802590.1">
    <property type="nucleotide sequence ID" value="NZ_FOZM01000002.1"/>
</dbReference>
<feature type="signal peptide" evidence="1">
    <location>
        <begin position="1"/>
        <end position="21"/>
    </location>
</feature>
<evidence type="ECO:0000313" key="2">
    <source>
        <dbReference type="EMBL" id="SFS20370.1"/>
    </source>
</evidence>
<keyword evidence="3" id="KW-1185">Reference proteome</keyword>
<dbReference type="Proteomes" id="UP000198926">
    <property type="component" value="Unassembled WGS sequence"/>
</dbReference>
<sequence>MKTTIALATATIFSMSSAAFAGGHFDAVVVNGGGKVVWGLNLDEEGMVTGGANNGGNGKTDKAAGGLADAPGLSIAIVEDDE</sequence>
<dbReference type="EMBL" id="FOZM01000002">
    <property type="protein sequence ID" value="SFS20370.1"/>
    <property type="molecule type" value="Genomic_DNA"/>
</dbReference>
<proteinExistence type="predicted"/>
<name>A0A1I6MXE7_9RHOB</name>
<accession>A0A1I6MXE7</accession>